<comment type="caution">
    <text evidence="6">The sequence shown here is derived from an EMBL/GenBank/DDBJ whole genome shotgun (WGS) entry which is preliminary data.</text>
</comment>
<keyword evidence="2" id="KW-0813">Transport</keyword>
<dbReference type="InterPro" id="IPR002491">
    <property type="entry name" value="ABC_transptr_periplasmic_BD"/>
</dbReference>
<name>A0ABD6DEF6_9EURY</name>
<evidence type="ECO:0000259" key="5">
    <source>
        <dbReference type="Pfam" id="PF01497"/>
    </source>
</evidence>
<feature type="region of interest" description="Disordered" evidence="4">
    <location>
        <begin position="28"/>
        <end position="50"/>
    </location>
</feature>
<dbReference type="PROSITE" id="PS51318">
    <property type="entry name" value="TAT"/>
    <property type="match status" value="1"/>
</dbReference>
<dbReference type="SUPFAM" id="SSF53807">
    <property type="entry name" value="Helical backbone' metal receptor"/>
    <property type="match status" value="1"/>
</dbReference>
<dbReference type="Pfam" id="PF01497">
    <property type="entry name" value="Peripla_BP_2"/>
    <property type="match status" value="1"/>
</dbReference>
<evidence type="ECO:0000256" key="1">
    <source>
        <dbReference type="ARBA" id="ARBA00004196"/>
    </source>
</evidence>
<keyword evidence="7" id="KW-1185">Reference proteome</keyword>
<evidence type="ECO:0000313" key="7">
    <source>
        <dbReference type="Proteomes" id="UP001597052"/>
    </source>
</evidence>
<dbReference type="Gene3D" id="3.40.50.1980">
    <property type="entry name" value="Nitrogenase molybdenum iron protein domain"/>
    <property type="match status" value="2"/>
</dbReference>
<dbReference type="PROSITE" id="PS51257">
    <property type="entry name" value="PROKAR_LIPOPROTEIN"/>
    <property type="match status" value="1"/>
</dbReference>
<dbReference type="AlphaFoldDB" id="A0ABD6DEF6"/>
<dbReference type="InterPro" id="IPR051313">
    <property type="entry name" value="Bact_iron-sidero_bind"/>
</dbReference>
<dbReference type="EMBL" id="JBHUDM010000009">
    <property type="protein sequence ID" value="MFD1643782.1"/>
    <property type="molecule type" value="Genomic_DNA"/>
</dbReference>
<dbReference type="PANTHER" id="PTHR30532:SF1">
    <property type="entry name" value="IRON(3+)-HYDROXAMATE-BINDING PROTEIN FHUD"/>
    <property type="match status" value="1"/>
</dbReference>
<proteinExistence type="predicted"/>
<protein>
    <submittedName>
        <fullName evidence="6">ABC transporter substrate-binding protein</fullName>
    </submittedName>
</protein>
<dbReference type="PANTHER" id="PTHR30532">
    <property type="entry name" value="IRON III DICITRATE-BINDING PERIPLASMIC PROTEIN"/>
    <property type="match status" value="1"/>
</dbReference>
<organism evidence="6 7">
    <name type="scientific">Halohasta litorea</name>
    <dbReference type="NCBI Taxonomy" id="869891"/>
    <lineage>
        <taxon>Archaea</taxon>
        <taxon>Methanobacteriati</taxon>
        <taxon>Methanobacteriota</taxon>
        <taxon>Stenosarchaea group</taxon>
        <taxon>Halobacteria</taxon>
        <taxon>Halobacteriales</taxon>
        <taxon>Haloferacaceae</taxon>
        <taxon>Halohasta</taxon>
    </lineage>
</organism>
<accession>A0ABD6DEF6</accession>
<dbReference type="RefSeq" id="WP_256397737.1">
    <property type="nucleotide sequence ID" value="NZ_JANHDJ010000011.1"/>
</dbReference>
<dbReference type="InterPro" id="IPR006311">
    <property type="entry name" value="TAT_signal"/>
</dbReference>
<evidence type="ECO:0000256" key="2">
    <source>
        <dbReference type="ARBA" id="ARBA00022448"/>
    </source>
</evidence>
<feature type="domain" description="Fe/B12 periplasmic-binding" evidence="5">
    <location>
        <begin position="186"/>
        <end position="338"/>
    </location>
</feature>
<gene>
    <name evidence="6" type="ORF">ACFSBW_18140</name>
</gene>
<evidence type="ECO:0000313" key="6">
    <source>
        <dbReference type="EMBL" id="MFD1643782.1"/>
    </source>
</evidence>
<sequence>MDDQPQRGPTRRATIKYGGAVASGGLLAGCTGDDDSNASSDSGGSRDESYTVDIAPAGTVEFDAVPETWVAEGGAWVDMGVALGVEDGLLSTGSYPAPQLFYDEVDASIDRDASVSFWKDGGYDKEVFYETDADVHFFDPNAIQYWDDSWDDDDIAEISEAVGPICGNNCRRRRDFRNELDYPLFSLYEAFEKVAQVFQIEDRYEALAAIHDDVIGEVQSRLPAESERTEIGLINSGSEPTESLFYPMDVTADGYELKTYRDLGAVSAFEDTDGGGSEVDYEYLLDDDPEVLVVHWGIGHAPEGGEAFDYESFQSTWLEPMADHPVGQQLTAVQEENILPGAWGEQGPIVNLFQTEFTARQLYPEEFGEFDPEAPLDVPEDEQLFDRQRVADIVNGDV</sequence>
<evidence type="ECO:0000256" key="4">
    <source>
        <dbReference type="SAM" id="MobiDB-lite"/>
    </source>
</evidence>
<evidence type="ECO:0000256" key="3">
    <source>
        <dbReference type="ARBA" id="ARBA00022729"/>
    </source>
</evidence>
<comment type="subcellular location">
    <subcellularLocation>
        <location evidence="1">Cell envelope</location>
    </subcellularLocation>
</comment>
<dbReference type="Proteomes" id="UP001597052">
    <property type="component" value="Unassembled WGS sequence"/>
</dbReference>
<reference evidence="6 7" key="1">
    <citation type="journal article" date="2019" name="Int. J. Syst. Evol. Microbiol.">
        <title>The Global Catalogue of Microorganisms (GCM) 10K type strain sequencing project: providing services to taxonomists for standard genome sequencing and annotation.</title>
        <authorList>
            <consortium name="The Broad Institute Genomics Platform"/>
            <consortium name="The Broad Institute Genome Sequencing Center for Infectious Disease"/>
            <person name="Wu L."/>
            <person name="Ma J."/>
        </authorList>
    </citation>
    <scope>NUCLEOTIDE SEQUENCE [LARGE SCALE GENOMIC DNA]</scope>
    <source>
        <strain evidence="6 7">CGMCC 1.10593</strain>
    </source>
</reference>
<keyword evidence="3" id="KW-0732">Signal</keyword>